<dbReference type="EMBL" id="MN740166">
    <property type="protein sequence ID" value="QHT91602.1"/>
    <property type="molecule type" value="Genomic_DNA"/>
</dbReference>
<dbReference type="PANTHER" id="PTHR45672">
    <property type="entry name" value="PROTEIN DISULFIDE-ISOMERASE C17H9.14C-RELATED"/>
    <property type="match status" value="1"/>
</dbReference>
<dbReference type="GO" id="GO:0005783">
    <property type="term" value="C:endoplasmic reticulum"/>
    <property type="evidence" value="ECO:0007669"/>
    <property type="project" value="TreeGrafter"/>
</dbReference>
<keyword evidence="1" id="KW-1133">Transmembrane helix</keyword>
<dbReference type="Pfam" id="PF00085">
    <property type="entry name" value="Thioredoxin"/>
    <property type="match status" value="1"/>
</dbReference>
<name>A0A6C0IFB4_9ZZZZ</name>
<evidence type="ECO:0000313" key="3">
    <source>
        <dbReference type="EMBL" id="QHT91602.1"/>
    </source>
</evidence>
<reference evidence="3" key="1">
    <citation type="journal article" date="2020" name="Nature">
        <title>Giant virus diversity and host interactions through global metagenomics.</title>
        <authorList>
            <person name="Schulz F."/>
            <person name="Roux S."/>
            <person name="Paez-Espino D."/>
            <person name="Jungbluth S."/>
            <person name="Walsh D.A."/>
            <person name="Denef V.J."/>
            <person name="McMahon K.D."/>
            <person name="Konstantinidis K.T."/>
            <person name="Eloe-Fadrosh E.A."/>
            <person name="Kyrpides N.C."/>
            <person name="Woyke T."/>
        </authorList>
    </citation>
    <scope>NUCLEOTIDE SEQUENCE</scope>
    <source>
        <strain evidence="3">GVMAG-M-3300023184-77</strain>
    </source>
</reference>
<dbReference type="PROSITE" id="PS51352">
    <property type="entry name" value="THIOREDOXIN_2"/>
    <property type="match status" value="1"/>
</dbReference>
<accession>A0A6C0IFB4</accession>
<dbReference type="SUPFAM" id="SSF52833">
    <property type="entry name" value="Thioredoxin-like"/>
    <property type="match status" value="1"/>
</dbReference>
<keyword evidence="1" id="KW-0472">Membrane</keyword>
<organism evidence="3">
    <name type="scientific">viral metagenome</name>
    <dbReference type="NCBI Taxonomy" id="1070528"/>
    <lineage>
        <taxon>unclassified sequences</taxon>
        <taxon>metagenomes</taxon>
        <taxon>organismal metagenomes</taxon>
    </lineage>
</organism>
<dbReference type="PANTHER" id="PTHR45672:SF11">
    <property type="entry name" value="PROTEIN DISULFIDE-ISOMERASE C17H9.14C"/>
    <property type="match status" value="1"/>
</dbReference>
<sequence>MNWKLYAVVGTVFLLLLGLVYYYNSNSLQGFQNGQPLSKDRFTMCYADWCPHCTTAKPAFQEFSKDGKVVINGKEVHVRMLEADKNKDEMKGLPVKGYPTFLLETMDGKVIEYKGPRETDKYLEFLNKQLGGGI</sequence>
<dbReference type="CDD" id="cd02961">
    <property type="entry name" value="PDI_a_family"/>
    <property type="match status" value="1"/>
</dbReference>
<dbReference type="AlphaFoldDB" id="A0A6C0IFB4"/>
<keyword evidence="1" id="KW-0812">Transmembrane</keyword>
<dbReference type="Gene3D" id="3.40.30.10">
    <property type="entry name" value="Glutaredoxin"/>
    <property type="match status" value="1"/>
</dbReference>
<dbReference type="InterPro" id="IPR036249">
    <property type="entry name" value="Thioredoxin-like_sf"/>
</dbReference>
<proteinExistence type="predicted"/>
<dbReference type="GO" id="GO:0006457">
    <property type="term" value="P:protein folding"/>
    <property type="evidence" value="ECO:0007669"/>
    <property type="project" value="TreeGrafter"/>
</dbReference>
<dbReference type="GO" id="GO:0003756">
    <property type="term" value="F:protein disulfide isomerase activity"/>
    <property type="evidence" value="ECO:0007669"/>
    <property type="project" value="TreeGrafter"/>
</dbReference>
<evidence type="ECO:0000259" key="2">
    <source>
        <dbReference type="PROSITE" id="PS51352"/>
    </source>
</evidence>
<feature type="transmembrane region" description="Helical" evidence="1">
    <location>
        <begin position="6"/>
        <end position="23"/>
    </location>
</feature>
<dbReference type="InterPro" id="IPR013766">
    <property type="entry name" value="Thioredoxin_domain"/>
</dbReference>
<feature type="domain" description="Thioredoxin" evidence="2">
    <location>
        <begin position="1"/>
        <end position="131"/>
    </location>
</feature>
<evidence type="ECO:0000256" key="1">
    <source>
        <dbReference type="SAM" id="Phobius"/>
    </source>
</evidence>
<dbReference type="InterPro" id="IPR051063">
    <property type="entry name" value="PDI"/>
</dbReference>
<protein>
    <recommendedName>
        <fullName evidence="2">Thioredoxin domain-containing protein</fullName>
    </recommendedName>
</protein>